<dbReference type="PANTHER" id="PTHR11055:SF63">
    <property type="entry name" value="ADENYLYL-SULFATE KINASE 1, CHLOROPLASTIC"/>
    <property type="match status" value="1"/>
</dbReference>
<evidence type="ECO:0000256" key="6">
    <source>
        <dbReference type="ARBA" id="ARBA00022777"/>
    </source>
</evidence>
<dbReference type="InterPro" id="IPR054696">
    <property type="entry name" value="GTP-eEF1A_C"/>
</dbReference>
<evidence type="ECO:0000256" key="3">
    <source>
        <dbReference type="ARBA" id="ARBA00012121"/>
    </source>
</evidence>
<dbReference type="AlphaFoldDB" id="A0A6J7LB47"/>
<dbReference type="Gene3D" id="3.40.50.300">
    <property type="entry name" value="P-loop containing nucleotide triphosphate hydrolases"/>
    <property type="match status" value="1"/>
</dbReference>
<evidence type="ECO:0000256" key="4">
    <source>
        <dbReference type="ARBA" id="ARBA00022679"/>
    </source>
</evidence>
<dbReference type="GO" id="GO:0005524">
    <property type="term" value="F:ATP binding"/>
    <property type="evidence" value="ECO:0007669"/>
    <property type="project" value="UniProtKB-KW"/>
</dbReference>
<evidence type="ECO:0000259" key="10">
    <source>
        <dbReference type="Pfam" id="PF22594"/>
    </source>
</evidence>
<dbReference type="Pfam" id="PF22594">
    <property type="entry name" value="GTP-eEF1A_C"/>
    <property type="match status" value="1"/>
</dbReference>
<feature type="domain" description="APS kinase" evidence="9">
    <location>
        <begin position="261"/>
        <end position="409"/>
    </location>
</feature>
<keyword evidence="8" id="KW-0342">GTP-binding</keyword>
<accession>A0A6J7LB47</accession>
<dbReference type="EMBL" id="CAFBNF010000418">
    <property type="protein sequence ID" value="CAB4965708.1"/>
    <property type="molecule type" value="Genomic_DNA"/>
</dbReference>
<evidence type="ECO:0000256" key="5">
    <source>
        <dbReference type="ARBA" id="ARBA00022741"/>
    </source>
</evidence>
<dbReference type="SUPFAM" id="SSF50447">
    <property type="entry name" value="Translation proteins"/>
    <property type="match status" value="1"/>
</dbReference>
<dbReference type="InterPro" id="IPR009000">
    <property type="entry name" value="Transl_B-barrel_sf"/>
</dbReference>
<dbReference type="InterPro" id="IPR009001">
    <property type="entry name" value="Transl_elong_EF1A/Init_IF2_C"/>
</dbReference>
<dbReference type="SUPFAM" id="SSF52540">
    <property type="entry name" value="P-loop containing nucleoside triphosphate hydrolases"/>
    <property type="match status" value="1"/>
</dbReference>
<keyword evidence="6" id="KW-0418">Kinase</keyword>
<dbReference type="GO" id="GO:0004020">
    <property type="term" value="F:adenylylsulfate kinase activity"/>
    <property type="evidence" value="ECO:0007669"/>
    <property type="project" value="UniProtKB-EC"/>
</dbReference>
<gene>
    <name evidence="11" type="ORF">UFOPK3773_02427</name>
</gene>
<dbReference type="InterPro" id="IPR027417">
    <property type="entry name" value="P-loop_NTPase"/>
</dbReference>
<evidence type="ECO:0000256" key="8">
    <source>
        <dbReference type="ARBA" id="ARBA00023134"/>
    </source>
</evidence>
<evidence type="ECO:0000256" key="2">
    <source>
        <dbReference type="ARBA" id="ARBA00007008"/>
    </source>
</evidence>
<evidence type="ECO:0000256" key="1">
    <source>
        <dbReference type="ARBA" id="ARBA00004806"/>
    </source>
</evidence>
<dbReference type="EC" id="2.7.1.25" evidence="3"/>
<comment type="pathway">
    <text evidence="1">Sulfur metabolism; hydrogen sulfide biosynthesis; sulfite from sulfate: step 2/3.</text>
</comment>
<dbReference type="InterPro" id="IPR044139">
    <property type="entry name" value="CysN_NoDQ_III"/>
</dbReference>
<proteinExistence type="inferred from homology"/>
<keyword evidence="7" id="KW-0067">ATP-binding</keyword>
<dbReference type="Pfam" id="PF01583">
    <property type="entry name" value="APS_kinase"/>
    <property type="match status" value="1"/>
</dbReference>
<keyword evidence="5" id="KW-0547">Nucleotide-binding</keyword>
<evidence type="ECO:0000313" key="11">
    <source>
        <dbReference type="EMBL" id="CAB4965708.1"/>
    </source>
</evidence>
<dbReference type="GO" id="GO:0000103">
    <property type="term" value="P:sulfate assimilation"/>
    <property type="evidence" value="ECO:0007669"/>
    <property type="project" value="InterPro"/>
</dbReference>
<dbReference type="CDD" id="cd02027">
    <property type="entry name" value="APSK"/>
    <property type="match status" value="1"/>
</dbReference>
<organism evidence="11">
    <name type="scientific">freshwater metagenome</name>
    <dbReference type="NCBI Taxonomy" id="449393"/>
    <lineage>
        <taxon>unclassified sequences</taxon>
        <taxon>metagenomes</taxon>
        <taxon>ecological metagenomes</taxon>
    </lineage>
</organism>
<dbReference type="InterPro" id="IPR002891">
    <property type="entry name" value="APS"/>
</dbReference>
<keyword evidence="4" id="KW-0808">Transferase</keyword>
<dbReference type="NCBIfam" id="NF003013">
    <property type="entry name" value="PRK03846.1"/>
    <property type="match status" value="1"/>
</dbReference>
<feature type="domain" description="GTP-eEF1A C-terminal" evidence="10">
    <location>
        <begin position="135"/>
        <end position="231"/>
    </location>
</feature>
<dbReference type="Gene3D" id="2.40.30.10">
    <property type="entry name" value="Translation factors"/>
    <property type="match status" value="2"/>
</dbReference>
<comment type="similarity">
    <text evidence="2">Belongs to the APS kinase family.</text>
</comment>
<dbReference type="PANTHER" id="PTHR11055">
    <property type="entry name" value="BIFUNCTIONAL 3'-PHOSPHOADENOSINE 5'-PHOSPHOSULFATE SYNTHASE"/>
    <property type="match status" value="1"/>
</dbReference>
<sequence length="432" mass="46401">MPVSALAGDNVIERSANTPWYRGPTMLEALEGVEGDRRGDDLPLRLPIQTILRATNFRGLAGTIATGSLAVGDEITLAGRTERGRVVRIATLAGDRERAFTGDAVSIELEPDLDVARGDLIVDIDDNCPPAERYSADLVWMGEEPLAHGRSYLLVCGPLRVPVTITSVRHRLDVETGHEDAARVLSLNEVGRVEFASDRPIPLDSYERSRHTGGFVLVDRQSADTVAAGMVRFALRRSANVVQHEYEVDRGARALLNGHPSKVVWFTGLSGSGKSTIADAAERALHALGVRTFVLDGDNLRSGLNKDLGFTPEDRAENVRRVAEVAKLMMESGVVVFVALVSPFRADRRSARDLYEPGDFAEVYVDTSLDVCVARDTKGLYAKAAAGDLPNLSGVGQDYEPPLTPDLHLSGVADVDASVASVVSLVLGDGAL</sequence>
<dbReference type="SUPFAM" id="SSF50465">
    <property type="entry name" value="EF-Tu/eEF-1alpha/eIF2-gamma C-terminal domain"/>
    <property type="match status" value="1"/>
</dbReference>
<dbReference type="NCBIfam" id="TIGR00455">
    <property type="entry name" value="apsK"/>
    <property type="match status" value="1"/>
</dbReference>
<name>A0A6J7LB47_9ZZZZ</name>
<evidence type="ECO:0000256" key="7">
    <source>
        <dbReference type="ARBA" id="ARBA00022840"/>
    </source>
</evidence>
<dbReference type="HAMAP" id="MF_00065">
    <property type="entry name" value="Adenylyl_sulf_kinase"/>
    <property type="match status" value="1"/>
</dbReference>
<dbReference type="CDD" id="cd04095">
    <property type="entry name" value="CysN_NoDQ_III"/>
    <property type="match status" value="1"/>
</dbReference>
<protein>
    <recommendedName>
        <fullName evidence="3">adenylyl-sulfate kinase</fullName>
        <ecNumber evidence="3">2.7.1.25</ecNumber>
    </recommendedName>
</protein>
<dbReference type="GO" id="GO:0005525">
    <property type="term" value="F:GTP binding"/>
    <property type="evidence" value="ECO:0007669"/>
    <property type="project" value="UniProtKB-KW"/>
</dbReference>
<dbReference type="InterPro" id="IPR059117">
    <property type="entry name" value="APS_kinase_dom"/>
</dbReference>
<evidence type="ECO:0000259" key="9">
    <source>
        <dbReference type="Pfam" id="PF01583"/>
    </source>
</evidence>
<reference evidence="11" key="1">
    <citation type="submission" date="2020-05" db="EMBL/GenBank/DDBJ databases">
        <authorList>
            <person name="Chiriac C."/>
            <person name="Salcher M."/>
            <person name="Ghai R."/>
            <person name="Kavagutti S V."/>
        </authorList>
    </citation>
    <scope>NUCLEOTIDE SEQUENCE</scope>
</reference>